<dbReference type="PANTHER" id="PTHR43024:SF1">
    <property type="entry name" value="UDP-N-ACETYLMURAMOYL-TRIPEPTIDE--D-ALANYL-D-ALANINE LIGASE"/>
    <property type="match status" value="1"/>
</dbReference>
<dbReference type="InterPro" id="IPR036565">
    <property type="entry name" value="Mur-like_cat_sf"/>
</dbReference>
<dbReference type="AlphaFoldDB" id="A0A9D2HGI9"/>
<dbReference type="SUPFAM" id="SSF63418">
    <property type="entry name" value="MurE/MurF N-terminal domain"/>
    <property type="match status" value="1"/>
</dbReference>
<dbReference type="Pfam" id="PF08245">
    <property type="entry name" value="Mur_ligase_M"/>
    <property type="match status" value="1"/>
</dbReference>
<dbReference type="InterPro" id="IPR051046">
    <property type="entry name" value="MurCDEF_CellWall_CoF430Synth"/>
</dbReference>
<evidence type="ECO:0000256" key="2">
    <source>
        <dbReference type="ARBA" id="ARBA00022598"/>
    </source>
</evidence>
<dbReference type="HAMAP" id="MF_02019">
    <property type="entry name" value="MurF"/>
    <property type="match status" value="1"/>
</dbReference>
<keyword evidence="7 10" id="KW-0573">Peptidoglycan synthesis</keyword>
<dbReference type="GO" id="GO:0047480">
    <property type="term" value="F:UDP-N-acetylmuramoyl-tripeptide-D-alanyl-D-alanine ligase activity"/>
    <property type="evidence" value="ECO:0007669"/>
    <property type="project" value="UniProtKB-UniRule"/>
</dbReference>
<comment type="subcellular location">
    <subcellularLocation>
        <location evidence="10 11">Cytoplasm</location>
    </subcellularLocation>
</comment>
<keyword evidence="3 10" id="KW-0132">Cell division</keyword>
<keyword evidence="6 10" id="KW-0133">Cell shape</keyword>
<evidence type="ECO:0000313" key="15">
    <source>
        <dbReference type="EMBL" id="HJA70452.1"/>
    </source>
</evidence>
<evidence type="ECO:0000259" key="13">
    <source>
        <dbReference type="Pfam" id="PF02875"/>
    </source>
</evidence>
<dbReference type="PANTHER" id="PTHR43024">
    <property type="entry name" value="UDP-N-ACETYLMURAMOYL-TRIPEPTIDE--D-ALANYL-D-ALANINE LIGASE"/>
    <property type="match status" value="1"/>
</dbReference>
<keyword evidence="9 10" id="KW-0961">Cell wall biogenesis/degradation</keyword>
<dbReference type="InterPro" id="IPR004101">
    <property type="entry name" value="Mur_ligase_C"/>
</dbReference>
<feature type="domain" description="Mur ligase C-terminal" evidence="13">
    <location>
        <begin position="334"/>
        <end position="459"/>
    </location>
</feature>
<comment type="function">
    <text evidence="10 11">Involved in cell wall formation. Catalyzes the final step in the synthesis of UDP-N-acetylmuramoyl-pentapeptide, the precursor of murein.</text>
</comment>
<dbReference type="Pfam" id="PF02875">
    <property type="entry name" value="Mur_ligase_C"/>
    <property type="match status" value="1"/>
</dbReference>
<dbReference type="Proteomes" id="UP000823900">
    <property type="component" value="Unassembled WGS sequence"/>
</dbReference>
<keyword evidence="4 10" id="KW-0547">Nucleotide-binding</keyword>
<evidence type="ECO:0000256" key="3">
    <source>
        <dbReference type="ARBA" id="ARBA00022618"/>
    </source>
</evidence>
<feature type="domain" description="Mur ligase N-terminal catalytic" evidence="12">
    <location>
        <begin position="29"/>
        <end position="108"/>
    </location>
</feature>
<dbReference type="Gene3D" id="3.40.1190.10">
    <property type="entry name" value="Mur-like, catalytic domain"/>
    <property type="match status" value="1"/>
</dbReference>
<dbReference type="GO" id="GO:0008360">
    <property type="term" value="P:regulation of cell shape"/>
    <property type="evidence" value="ECO:0007669"/>
    <property type="project" value="UniProtKB-KW"/>
</dbReference>
<evidence type="ECO:0000256" key="7">
    <source>
        <dbReference type="ARBA" id="ARBA00022984"/>
    </source>
</evidence>
<sequence>MENITVEDIVKACGGTLLAGNGRRYLSRIRLDSRQVEAGDLFVPIIGEKVDAHRFIPQVIRQGAGAVLTSRHSGEEARTIIEELEKEMPDAEPAAWIQVDDTKQALQAVGAFCRSRLSIPVIGITGSVGKTTTREMTAAALGAGLQVFKTPGNSNSQVGVPIAVSEIFQADQAAVIELGMSEPGEMTRIAKVALPTMAMITNIGITHIEQLGSRENIFREKMNIQDGLKDGGVLLLNGDDDMLKEAKARDGHGYRTLYYGTGANSDYRAEDIREENGFPVFTAVYQEERVPVRLNVMGRHNVLNAMAALAAAREHGVPMEAAAKSLEAFSGFAGRQQIYRSHGLTVIDDTYNASPVSMKAGLSVLCAMEGQKRRIAVLADMKELGEDTVSFHREVGSFAAGLSVDALITYGELAEEILQGARTEGNKRLQLFHFSSKDQLISFLDRFLEEGDCILFKGSHSMGLGEVAARYGRKKDKD</sequence>
<evidence type="ECO:0000256" key="5">
    <source>
        <dbReference type="ARBA" id="ARBA00022840"/>
    </source>
</evidence>
<keyword evidence="5 10" id="KW-0067">ATP-binding</keyword>
<comment type="caution">
    <text evidence="15">The sequence shown here is derived from an EMBL/GenBank/DDBJ whole genome shotgun (WGS) entry which is preliminary data.</text>
</comment>
<dbReference type="InterPro" id="IPR036615">
    <property type="entry name" value="Mur_ligase_C_dom_sf"/>
</dbReference>
<dbReference type="EMBL" id="DWZA01000022">
    <property type="protein sequence ID" value="HJA70452.1"/>
    <property type="molecule type" value="Genomic_DNA"/>
</dbReference>
<organism evidence="15 16">
    <name type="scientific">Candidatus Lachnoclostridium stercoravium</name>
    <dbReference type="NCBI Taxonomy" id="2838633"/>
    <lineage>
        <taxon>Bacteria</taxon>
        <taxon>Bacillati</taxon>
        <taxon>Bacillota</taxon>
        <taxon>Clostridia</taxon>
        <taxon>Lachnospirales</taxon>
        <taxon>Lachnospiraceae</taxon>
    </lineage>
</organism>
<dbReference type="InterPro" id="IPR035911">
    <property type="entry name" value="MurE/MurF_N"/>
</dbReference>
<evidence type="ECO:0000256" key="8">
    <source>
        <dbReference type="ARBA" id="ARBA00023306"/>
    </source>
</evidence>
<dbReference type="GO" id="GO:0005737">
    <property type="term" value="C:cytoplasm"/>
    <property type="evidence" value="ECO:0007669"/>
    <property type="project" value="UniProtKB-SubCell"/>
</dbReference>
<protein>
    <recommendedName>
        <fullName evidence="10 11">UDP-N-acetylmuramoyl-tripeptide--D-alanyl-D-alanine ligase</fullName>
        <ecNumber evidence="10 11">6.3.2.10</ecNumber>
    </recommendedName>
    <alternativeName>
        <fullName evidence="10">D-alanyl-D-alanine-adding enzyme</fullName>
    </alternativeName>
</protein>
<feature type="domain" description="Mur ligase central" evidence="14">
    <location>
        <begin position="124"/>
        <end position="312"/>
    </location>
</feature>
<evidence type="ECO:0000256" key="11">
    <source>
        <dbReference type="RuleBase" id="RU004136"/>
    </source>
</evidence>
<keyword evidence="8 10" id="KW-0131">Cell cycle</keyword>
<dbReference type="GO" id="GO:0071555">
    <property type="term" value="P:cell wall organization"/>
    <property type="evidence" value="ECO:0007669"/>
    <property type="project" value="UniProtKB-KW"/>
</dbReference>
<dbReference type="InterPro" id="IPR000713">
    <property type="entry name" value="Mur_ligase_N"/>
</dbReference>
<comment type="catalytic activity">
    <reaction evidence="10 11">
        <text>D-alanyl-D-alanine + UDP-N-acetyl-alpha-D-muramoyl-L-alanyl-gamma-D-glutamyl-meso-2,6-diaminopimelate + ATP = UDP-N-acetyl-alpha-D-muramoyl-L-alanyl-gamma-D-glutamyl-meso-2,6-diaminopimeloyl-D-alanyl-D-alanine + ADP + phosphate + H(+)</text>
        <dbReference type="Rhea" id="RHEA:28374"/>
        <dbReference type="ChEBI" id="CHEBI:15378"/>
        <dbReference type="ChEBI" id="CHEBI:30616"/>
        <dbReference type="ChEBI" id="CHEBI:43474"/>
        <dbReference type="ChEBI" id="CHEBI:57822"/>
        <dbReference type="ChEBI" id="CHEBI:61386"/>
        <dbReference type="ChEBI" id="CHEBI:83905"/>
        <dbReference type="ChEBI" id="CHEBI:456216"/>
        <dbReference type="EC" id="6.3.2.10"/>
    </reaction>
</comment>
<evidence type="ECO:0000256" key="1">
    <source>
        <dbReference type="ARBA" id="ARBA00022490"/>
    </source>
</evidence>
<evidence type="ECO:0000256" key="4">
    <source>
        <dbReference type="ARBA" id="ARBA00022741"/>
    </source>
</evidence>
<comment type="pathway">
    <text evidence="10 11">Cell wall biogenesis; peptidoglycan biosynthesis.</text>
</comment>
<dbReference type="GO" id="GO:0051301">
    <property type="term" value="P:cell division"/>
    <property type="evidence" value="ECO:0007669"/>
    <property type="project" value="UniProtKB-KW"/>
</dbReference>
<evidence type="ECO:0000256" key="6">
    <source>
        <dbReference type="ARBA" id="ARBA00022960"/>
    </source>
</evidence>
<reference evidence="15" key="2">
    <citation type="submission" date="2021-04" db="EMBL/GenBank/DDBJ databases">
        <authorList>
            <person name="Gilroy R."/>
        </authorList>
    </citation>
    <scope>NUCLEOTIDE SEQUENCE</scope>
    <source>
        <strain evidence="15">CHK178-16964</strain>
    </source>
</reference>
<dbReference type="EC" id="6.3.2.10" evidence="10 11"/>
<dbReference type="SUPFAM" id="SSF53244">
    <property type="entry name" value="MurD-like peptide ligases, peptide-binding domain"/>
    <property type="match status" value="1"/>
</dbReference>
<comment type="similarity">
    <text evidence="10">Belongs to the MurCDEF family. MurF subfamily.</text>
</comment>
<accession>A0A9D2HGI9</accession>
<dbReference type="InterPro" id="IPR005863">
    <property type="entry name" value="UDP-N-AcMur_synth"/>
</dbReference>
<dbReference type="Pfam" id="PF01225">
    <property type="entry name" value="Mur_ligase"/>
    <property type="match status" value="1"/>
</dbReference>
<evidence type="ECO:0000259" key="12">
    <source>
        <dbReference type="Pfam" id="PF01225"/>
    </source>
</evidence>
<evidence type="ECO:0000313" key="16">
    <source>
        <dbReference type="Proteomes" id="UP000823900"/>
    </source>
</evidence>
<keyword evidence="1 10" id="KW-0963">Cytoplasm</keyword>
<evidence type="ECO:0000256" key="9">
    <source>
        <dbReference type="ARBA" id="ARBA00023316"/>
    </source>
</evidence>
<dbReference type="NCBIfam" id="TIGR01143">
    <property type="entry name" value="murF"/>
    <property type="match status" value="1"/>
</dbReference>
<name>A0A9D2HGI9_9FIRM</name>
<reference evidence="15" key="1">
    <citation type="journal article" date="2021" name="PeerJ">
        <title>Extensive microbial diversity within the chicken gut microbiome revealed by metagenomics and culture.</title>
        <authorList>
            <person name="Gilroy R."/>
            <person name="Ravi A."/>
            <person name="Getino M."/>
            <person name="Pursley I."/>
            <person name="Horton D.L."/>
            <person name="Alikhan N.F."/>
            <person name="Baker D."/>
            <person name="Gharbi K."/>
            <person name="Hall N."/>
            <person name="Watson M."/>
            <person name="Adriaenssens E.M."/>
            <person name="Foster-Nyarko E."/>
            <person name="Jarju S."/>
            <person name="Secka A."/>
            <person name="Antonio M."/>
            <person name="Oren A."/>
            <person name="Chaudhuri R.R."/>
            <person name="La Ragione R."/>
            <person name="Hildebrand F."/>
            <person name="Pallen M.J."/>
        </authorList>
    </citation>
    <scope>NUCLEOTIDE SEQUENCE</scope>
    <source>
        <strain evidence="15">CHK178-16964</strain>
    </source>
</reference>
<evidence type="ECO:0000256" key="10">
    <source>
        <dbReference type="HAMAP-Rule" id="MF_02019"/>
    </source>
</evidence>
<proteinExistence type="inferred from homology"/>
<dbReference type="Gene3D" id="3.90.190.20">
    <property type="entry name" value="Mur ligase, C-terminal domain"/>
    <property type="match status" value="1"/>
</dbReference>
<dbReference type="GO" id="GO:0005524">
    <property type="term" value="F:ATP binding"/>
    <property type="evidence" value="ECO:0007669"/>
    <property type="project" value="UniProtKB-UniRule"/>
</dbReference>
<dbReference type="SUPFAM" id="SSF53623">
    <property type="entry name" value="MurD-like peptide ligases, catalytic domain"/>
    <property type="match status" value="1"/>
</dbReference>
<dbReference type="InterPro" id="IPR013221">
    <property type="entry name" value="Mur_ligase_cen"/>
</dbReference>
<dbReference type="Gene3D" id="3.40.1390.10">
    <property type="entry name" value="MurE/MurF, N-terminal domain"/>
    <property type="match status" value="1"/>
</dbReference>
<evidence type="ECO:0000259" key="14">
    <source>
        <dbReference type="Pfam" id="PF08245"/>
    </source>
</evidence>
<feature type="binding site" evidence="10">
    <location>
        <begin position="126"/>
        <end position="132"/>
    </location>
    <ligand>
        <name>ATP</name>
        <dbReference type="ChEBI" id="CHEBI:30616"/>
    </ligand>
</feature>
<dbReference type="GO" id="GO:0009252">
    <property type="term" value="P:peptidoglycan biosynthetic process"/>
    <property type="evidence" value="ECO:0007669"/>
    <property type="project" value="UniProtKB-UniRule"/>
</dbReference>
<gene>
    <name evidence="10" type="primary">murF</name>
    <name evidence="15" type="ORF">IAA07_02590</name>
</gene>
<keyword evidence="2 10" id="KW-0436">Ligase</keyword>